<evidence type="ECO:0008006" key="4">
    <source>
        <dbReference type="Google" id="ProtNLM"/>
    </source>
</evidence>
<protein>
    <recommendedName>
        <fullName evidence="4">Transposase zinc-ribbon domain-containing protein</fullName>
    </recommendedName>
</protein>
<proteinExistence type="predicted"/>
<dbReference type="Proteomes" id="UP001611383">
    <property type="component" value="Chromosome"/>
</dbReference>
<evidence type="ECO:0000256" key="1">
    <source>
        <dbReference type="SAM" id="MobiDB-lite"/>
    </source>
</evidence>
<accession>A0ABY9WKA6</accession>
<name>A0ABY9WKA6_9BACT</name>
<reference evidence="2 3" key="1">
    <citation type="submission" date="2019-08" db="EMBL/GenBank/DDBJ databases">
        <title>Archangium and Cystobacter genomes.</title>
        <authorList>
            <person name="Chen I.-C.K."/>
            <person name="Wielgoss S."/>
        </authorList>
    </citation>
    <scope>NUCLEOTIDE SEQUENCE [LARGE SCALE GENOMIC DNA]</scope>
    <source>
        <strain evidence="2 3">Cbm 6</strain>
    </source>
</reference>
<organism evidence="2 3">
    <name type="scientific">Archangium minus</name>
    <dbReference type="NCBI Taxonomy" id="83450"/>
    <lineage>
        <taxon>Bacteria</taxon>
        <taxon>Pseudomonadati</taxon>
        <taxon>Myxococcota</taxon>
        <taxon>Myxococcia</taxon>
        <taxon>Myxococcales</taxon>
        <taxon>Cystobacterineae</taxon>
        <taxon>Archangiaceae</taxon>
        <taxon>Archangium</taxon>
    </lineage>
</organism>
<keyword evidence="3" id="KW-1185">Reference proteome</keyword>
<gene>
    <name evidence="2" type="ORF">F0U60_09295</name>
</gene>
<sequence>MSITPCPSPLPSALRDESAVEGQRNLFCFNYDACLHLAVKRGWEGWSCRHCPLRDHRESEPRARDYAESRPRTQGHD</sequence>
<dbReference type="EMBL" id="CP043494">
    <property type="protein sequence ID" value="WNG44282.1"/>
    <property type="molecule type" value="Genomic_DNA"/>
</dbReference>
<dbReference type="RefSeq" id="WP_203411215.1">
    <property type="nucleotide sequence ID" value="NZ_CP043494.1"/>
</dbReference>
<evidence type="ECO:0000313" key="3">
    <source>
        <dbReference type="Proteomes" id="UP001611383"/>
    </source>
</evidence>
<evidence type="ECO:0000313" key="2">
    <source>
        <dbReference type="EMBL" id="WNG44282.1"/>
    </source>
</evidence>
<feature type="region of interest" description="Disordered" evidence="1">
    <location>
        <begin position="55"/>
        <end position="77"/>
    </location>
</feature>